<comment type="subcellular location">
    <subcellularLocation>
        <location evidence="1">Membrane</location>
        <topology evidence="1">Single-pass type I membrane protein</topology>
    </subcellularLocation>
</comment>
<dbReference type="GO" id="GO:0098609">
    <property type="term" value="P:cell-cell adhesion"/>
    <property type="evidence" value="ECO:0007669"/>
    <property type="project" value="TreeGrafter"/>
</dbReference>
<dbReference type="EMBL" id="CABIJS010000702">
    <property type="protein sequence ID" value="VUZ56366.1"/>
    <property type="molecule type" value="Genomic_DNA"/>
</dbReference>
<dbReference type="GO" id="GO:0050839">
    <property type="term" value="F:cell adhesion molecule binding"/>
    <property type="evidence" value="ECO:0007669"/>
    <property type="project" value="TreeGrafter"/>
</dbReference>
<dbReference type="InterPro" id="IPR036179">
    <property type="entry name" value="Ig-like_dom_sf"/>
</dbReference>
<keyword evidence="6" id="KW-0732">Signal</keyword>
<dbReference type="SMART" id="SM00408">
    <property type="entry name" value="IGc2"/>
    <property type="match status" value="1"/>
</dbReference>
<proteinExistence type="predicted"/>
<dbReference type="InterPro" id="IPR003598">
    <property type="entry name" value="Ig_sub2"/>
</dbReference>
<feature type="non-terminal residue" evidence="8">
    <location>
        <position position="1"/>
    </location>
</feature>
<dbReference type="SUPFAM" id="SSF48726">
    <property type="entry name" value="Immunoglobulin"/>
    <property type="match status" value="1"/>
</dbReference>
<evidence type="ECO:0000256" key="6">
    <source>
        <dbReference type="SAM" id="SignalP"/>
    </source>
</evidence>
<evidence type="ECO:0000256" key="2">
    <source>
        <dbReference type="ARBA" id="ARBA00023136"/>
    </source>
</evidence>
<dbReference type="InterPro" id="IPR051275">
    <property type="entry name" value="Cell_adhesion_signaling"/>
</dbReference>
<keyword evidence="3" id="KW-1015">Disulfide bond</keyword>
<gene>
    <name evidence="8" type="ORF">WMSIL1_LOCUS14009</name>
</gene>
<dbReference type="GO" id="GO:0005886">
    <property type="term" value="C:plasma membrane"/>
    <property type="evidence" value="ECO:0007669"/>
    <property type="project" value="TreeGrafter"/>
</dbReference>
<organism evidence="8 9">
    <name type="scientific">Hymenolepis diminuta</name>
    <name type="common">Rat tapeworm</name>
    <dbReference type="NCBI Taxonomy" id="6216"/>
    <lineage>
        <taxon>Eukaryota</taxon>
        <taxon>Metazoa</taxon>
        <taxon>Spiralia</taxon>
        <taxon>Lophotrochozoa</taxon>
        <taxon>Platyhelminthes</taxon>
        <taxon>Cestoda</taxon>
        <taxon>Eucestoda</taxon>
        <taxon>Cyclophyllidea</taxon>
        <taxon>Hymenolepididae</taxon>
        <taxon>Hymenolepis</taxon>
    </lineage>
</organism>
<evidence type="ECO:0000256" key="3">
    <source>
        <dbReference type="ARBA" id="ARBA00023157"/>
    </source>
</evidence>
<keyword evidence="9" id="KW-1185">Reference proteome</keyword>
<dbReference type="PANTHER" id="PTHR11640:SF31">
    <property type="entry name" value="IRREGULAR CHIASM C-ROUGHEST PROTEIN-RELATED"/>
    <property type="match status" value="1"/>
</dbReference>
<dbReference type="Pfam" id="PF13927">
    <property type="entry name" value="Ig_3"/>
    <property type="match status" value="1"/>
</dbReference>
<evidence type="ECO:0000256" key="5">
    <source>
        <dbReference type="ARBA" id="ARBA00023319"/>
    </source>
</evidence>
<protein>
    <recommendedName>
        <fullName evidence="7">Ig-like domain-containing protein</fullName>
    </recommendedName>
</protein>
<evidence type="ECO:0000313" key="8">
    <source>
        <dbReference type="EMBL" id="VUZ56366.1"/>
    </source>
</evidence>
<keyword evidence="5" id="KW-0393">Immunoglobulin domain</keyword>
<name>A0A564ZAA5_HYMDI</name>
<dbReference type="InterPro" id="IPR013783">
    <property type="entry name" value="Ig-like_fold"/>
</dbReference>
<accession>A0A564ZAA5</accession>
<keyword evidence="2" id="KW-0472">Membrane</keyword>
<dbReference type="InterPro" id="IPR007110">
    <property type="entry name" value="Ig-like_dom"/>
</dbReference>
<dbReference type="Gene3D" id="2.60.40.10">
    <property type="entry name" value="Immunoglobulins"/>
    <property type="match status" value="1"/>
</dbReference>
<sequence>LLLCCFLFFLLGIKSCSGQGFLLQDLEELSDLLLSKEKPRIVQQLKSETVISGQPVIFVCMVEGNPSPRVQWTVSGLPVSSSPQLGEVVTTTRGSVLRISNALPPLHGTPVVCTAENALGHAEAT</sequence>
<dbReference type="Proteomes" id="UP000321570">
    <property type="component" value="Unassembled WGS sequence"/>
</dbReference>
<dbReference type="GO" id="GO:0005911">
    <property type="term" value="C:cell-cell junction"/>
    <property type="evidence" value="ECO:0007669"/>
    <property type="project" value="TreeGrafter"/>
</dbReference>
<dbReference type="PROSITE" id="PS50835">
    <property type="entry name" value="IG_LIKE"/>
    <property type="match status" value="1"/>
</dbReference>
<dbReference type="PANTHER" id="PTHR11640">
    <property type="entry name" value="NEPHRIN"/>
    <property type="match status" value="1"/>
</dbReference>
<feature type="signal peptide" evidence="6">
    <location>
        <begin position="1"/>
        <end position="18"/>
    </location>
</feature>
<evidence type="ECO:0000256" key="1">
    <source>
        <dbReference type="ARBA" id="ARBA00004479"/>
    </source>
</evidence>
<evidence type="ECO:0000259" key="7">
    <source>
        <dbReference type="PROSITE" id="PS50835"/>
    </source>
</evidence>
<keyword evidence="4" id="KW-0325">Glycoprotein</keyword>
<feature type="non-terminal residue" evidence="8">
    <location>
        <position position="125"/>
    </location>
</feature>
<dbReference type="AlphaFoldDB" id="A0A564ZAA5"/>
<evidence type="ECO:0000256" key="4">
    <source>
        <dbReference type="ARBA" id="ARBA00023180"/>
    </source>
</evidence>
<feature type="domain" description="Ig-like" evidence="7">
    <location>
        <begin position="39"/>
        <end position="125"/>
    </location>
</feature>
<reference evidence="8 9" key="1">
    <citation type="submission" date="2019-07" db="EMBL/GenBank/DDBJ databases">
        <authorList>
            <person name="Jastrzebski P J."/>
            <person name="Paukszto L."/>
            <person name="Jastrzebski P J."/>
        </authorList>
    </citation>
    <scope>NUCLEOTIDE SEQUENCE [LARGE SCALE GENOMIC DNA]</scope>
    <source>
        <strain evidence="8 9">WMS-il1</strain>
    </source>
</reference>
<evidence type="ECO:0000313" key="9">
    <source>
        <dbReference type="Proteomes" id="UP000321570"/>
    </source>
</evidence>
<feature type="chain" id="PRO_5021819746" description="Ig-like domain-containing protein" evidence="6">
    <location>
        <begin position="19"/>
        <end position="125"/>
    </location>
</feature>